<keyword evidence="9" id="KW-1185">Reference proteome</keyword>
<evidence type="ECO:0000256" key="3">
    <source>
        <dbReference type="ARBA" id="ARBA00022692"/>
    </source>
</evidence>
<dbReference type="Pfam" id="PF02535">
    <property type="entry name" value="Zip"/>
    <property type="match status" value="2"/>
</dbReference>
<proteinExistence type="predicted"/>
<evidence type="ECO:0000256" key="7">
    <source>
        <dbReference type="SAM" id="Phobius"/>
    </source>
</evidence>
<dbReference type="Proteomes" id="UP000292052">
    <property type="component" value="Unassembled WGS sequence"/>
</dbReference>
<evidence type="ECO:0000256" key="2">
    <source>
        <dbReference type="ARBA" id="ARBA00004394"/>
    </source>
</evidence>
<feature type="transmembrane region" description="Helical" evidence="7">
    <location>
        <begin position="40"/>
        <end position="62"/>
    </location>
</feature>
<dbReference type="OrthoDB" id="19859at2759"/>
<feature type="transmembrane region" description="Helical" evidence="7">
    <location>
        <begin position="182"/>
        <end position="201"/>
    </location>
</feature>
<feature type="non-terminal residue" evidence="8">
    <location>
        <position position="216"/>
    </location>
</feature>
<dbReference type="STRING" id="1661398.A0A482WCC8"/>
<evidence type="ECO:0000256" key="4">
    <source>
        <dbReference type="ARBA" id="ARBA00022989"/>
    </source>
</evidence>
<evidence type="ECO:0000313" key="8">
    <source>
        <dbReference type="EMBL" id="RZC42734.1"/>
    </source>
</evidence>
<keyword evidence="4 7" id="KW-1133">Transmembrane helix</keyword>
<dbReference type="PANTHER" id="PTHR16133">
    <property type="entry name" value="SOLUTE CARRIER FAMILY 39 ZINC TRANSPORTER , MEMBER 9-RELATED"/>
    <property type="match status" value="1"/>
</dbReference>
<dbReference type="InterPro" id="IPR045891">
    <property type="entry name" value="ZIP9"/>
</dbReference>
<keyword evidence="5" id="KW-0333">Golgi apparatus</keyword>
<evidence type="ECO:0000256" key="6">
    <source>
        <dbReference type="ARBA" id="ARBA00023136"/>
    </source>
</evidence>
<dbReference type="PANTHER" id="PTHR16133:SF0">
    <property type="entry name" value="ZINC_IRON REGULATED TRANSPORTER-RELATED PROTEIN 102B, ISOFORM E"/>
    <property type="match status" value="1"/>
</dbReference>
<keyword evidence="3 7" id="KW-0812">Transmembrane</keyword>
<name>A0A482WCC8_ASBVE</name>
<dbReference type="GO" id="GO:0006829">
    <property type="term" value="P:zinc ion transport"/>
    <property type="evidence" value="ECO:0007669"/>
    <property type="project" value="InterPro"/>
</dbReference>
<reference evidence="8 9" key="1">
    <citation type="submission" date="2017-03" db="EMBL/GenBank/DDBJ databases">
        <title>Genome of the blue death feigning beetle - Asbolus verrucosus.</title>
        <authorList>
            <person name="Rider S.D."/>
        </authorList>
    </citation>
    <scope>NUCLEOTIDE SEQUENCE [LARGE SCALE GENOMIC DNA]</scope>
    <source>
        <strain evidence="8">Butters</strain>
        <tissue evidence="8">Head and leg muscle</tissue>
    </source>
</reference>
<dbReference type="EMBL" id="QDEB01005466">
    <property type="protein sequence ID" value="RZC42734.1"/>
    <property type="molecule type" value="Genomic_DNA"/>
</dbReference>
<accession>A0A482WCC8</accession>
<evidence type="ECO:0000256" key="1">
    <source>
        <dbReference type="ARBA" id="ARBA00004127"/>
    </source>
</evidence>
<feature type="transmembrane region" description="Helical" evidence="7">
    <location>
        <begin position="6"/>
        <end position="28"/>
    </location>
</feature>
<keyword evidence="6 7" id="KW-0472">Membrane</keyword>
<comment type="caution">
    <text evidence="8">The sequence shown here is derived from an EMBL/GenBank/DDBJ whole genome shotgun (WGS) entry which is preliminary data.</text>
</comment>
<sequence>MEEILMLISLILVMLIGSYLAGSIPLFFSFSEDKLKRITVFGAGLLVGTALAVIIPEGVRSLLREDAPQEANQAKIPQNKDVLSVIGISLVLGFIFMLMVDQISQSKNENLNPSERNITATVGLVVHAAADGVALGAAATTSHADVEIIVFLAIMLHKAPAAFGLVTFLLHEGIDRQRIRKHLLIFSLAAPVLAMCTYFGIGQKEKETLSSLNATG</sequence>
<gene>
    <name evidence="8" type="ORF">BDFB_009975</name>
</gene>
<feature type="transmembrane region" description="Helical" evidence="7">
    <location>
        <begin position="148"/>
        <end position="170"/>
    </location>
</feature>
<evidence type="ECO:0000256" key="5">
    <source>
        <dbReference type="ARBA" id="ARBA00023034"/>
    </source>
</evidence>
<comment type="subcellular location">
    <subcellularLocation>
        <location evidence="1">Endomembrane system</location>
        <topology evidence="1">Multi-pass membrane protein</topology>
    </subcellularLocation>
    <subcellularLocation>
        <location evidence="2">Golgi apparatus membrane</location>
    </subcellularLocation>
</comment>
<evidence type="ECO:0000313" key="9">
    <source>
        <dbReference type="Proteomes" id="UP000292052"/>
    </source>
</evidence>
<organism evidence="8 9">
    <name type="scientific">Asbolus verrucosus</name>
    <name type="common">Desert ironclad beetle</name>
    <dbReference type="NCBI Taxonomy" id="1661398"/>
    <lineage>
        <taxon>Eukaryota</taxon>
        <taxon>Metazoa</taxon>
        <taxon>Ecdysozoa</taxon>
        <taxon>Arthropoda</taxon>
        <taxon>Hexapoda</taxon>
        <taxon>Insecta</taxon>
        <taxon>Pterygota</taxon>
        <taxon>Neoptera</taxon>
        <taxon>Endopterygota</taxon>
        <taxon>Coleoptera</taxon>
        <taxon>Polyphaga</taxon>
        <taxon>Cucujiformia</taxon>
        <taxon>Tenebrionidae</taxon>
        <taxon>Pimeliinae</taxon>
        <taxon>Asbolus</taxon>
    </lineage>
</organism>
<dbReference type="AlphaFoldDB" id="A0A482WCC8"/>
<feature type="transmembrane region" description="Helical" evidence="7">
    <location>
        <begin position="82"/>
        <end position="100"/>
    </location>
</feature>
<protein>
    <submittedName>
        <fullName evidence="8">Zinc transporter ZIP9</fullName>
    </submittedName>
</protein>
<dbReference type="GO" id="GO:0046873">
    <property type="term" value="F:metal ion transmembrane transporter activity"/>
    <property type="evidence" value="ECO:0007669"/>
    <property type="project" value="InterPro"/>
</dbReference>
<dbReference type="GO" id="GO:0000139">
    <property type="term" value="C:Golgi membrane"/>
    <property type="evidence" value="ECO:0007669"/>
    <property type="project" value="UniProtKB-SubCell"/>
</dbReference>
<dbReference type="InterPro" id="IPR003689">
    <property type="entry name" value="ZIP"/>
</dbReference>